<dbReference type="EMBL" id="JACIJC010000002">
    <property type="protein sequence ID" value="MBB5685702.1"/>
    <property type="molecule type" value="Genomic_DNA"/>
</dbReference>
<dbReference type="NCBIfam" id="TIGR02715">
    <property type="entry name" value="amido_AtzE"/>
    <property type="match status" value="1"/>
</dbReference>
<dbReference type="Gene3D" id="3.90.1300.10">
    <property type="entry name" value="Amidase signature (AS) domain"/>
    <property type="match status" value="1"/>
</dbReference>
<dbReference type="Proteomes" id="UP000549617">
    <property type="component" value="Unassembled WGS sequence"/>
</dbReference>
<feature type="domain" description="Amidase" evidence="1">
    <location>
        <begin position="330"/>
        <end position="428"/>
    </location>
</feature>
<evidence type="ECO:0000313" key="3">
    <source>
        <dbReference type="Proteomes" id="UP000549617"/>
    </source>
</evidence>
<organism evidence="2 3">
    <name type="scientific">Sphingobium boeckii</name>
    <dbReference type="NCBI Taxonomy" id="1082345"/>
    <lineage>
        <taxon>Bacteria</taxon>
        <taxon>Pseudomonadati</taxon>
        <taxon>Pseudomonadota</taxon>
        <taxon>Alphaproteobacteria</taxon>
        <taxon>Sphingomonadales</taxon>
        <taxon>Sphingomonadaceae</taxon>
        <taxon>Sphingobium</taxon>
    </lineage>
</organism>
<dbReference type="NCBIfam" id="NF006631">
    <property type="entry name" value="PRK09201.1"/>
    <property type="match status" value="1"/>
</dbReference>
<evidence type="ECO:0000259" key="1">
    <source>
        <dbReference type="Pfam" id="PF01425"/>
    </source>
</evidence>
<dbReference type="InterPro" id="IPR036928">
    <property type="entry name" value="AS_sf"/>
</dbReference>
<dbReference type="GO" id="GO:0050567">
    <property type="term" value="F:glutaminyl-tRNA synthase (glutamine-hydrolyzing) activity"/>
    <property type="evidence" value="ECO:0007669"/>
    <property type="project" value="UniProtKB-EC"/>
</dbReference>
<dbReference type="EC" id="6.3.5.7" evidence="2"/>
<dbReference type="GO" id="GO:0016740">
    <property type="term" value="F:transferase activity"/>
    <property type="evidence" value="ECO:0007669"/>
    <property type="project" value="UniProtKB-KW"/>
</dbReference>
<feature type="domain" description="Amidase" evidence="1">
    <location>
        <begin position="26"/>
        <end position="238"/>
    </location>
</feature>
<protein>
    <submittedName>
        <fullName evidence="2">Aspartyl-tRNA(Asn)/glutamyl-tRNA(Gln) amidotransferase subunit A</fullName>
        <ecNumber evidence="2">6.3.5.6</ecNumber>
        <ecNumber evidence="2">6.3.5.7</ecNumber>
    </submittedName>
</protein>
<dbReference type="PANTHER" id="PTHR11895">
    <property type="entry name" value="TRANSAMIDASE"/>
    <property type="match status" value="1"/>
</dbReference>
<proteinExistence type="predicted"/>
<dbReference type="AlphaFoldDB" id="A0A7W9AHB3"/>
<evidence type="ECO:0000313" key="2">
    <source>
        <dbReference type="EMBL" id="MBB5685702.1"/>
    </source>
</evidence>
<sequence length="451" mass="46441">MTGKTVILGVLESAAAVKSGRISAVELVSAALGRIAEHNPAINAVTRTLDERALRDAAAVDAEVAAGRDPGPLAGVPFGVKDLFDVEGLSTTAGAARLKDAPPASSDAEAIQRLQASGAVLVATLNMDEFAYGFVTDNAHWGITLNPHDVDRFAGGSSGGSAAAVAAGLVPFALGSDTNGSIRIPASLCGIYGIKPTHASLPMEGVYPFVHTLDDMGAFARSASDLAAVDEVLRGNAASSSVPFQRPALLGGWFHDNLASQMTAALEALSIGLGGLPTVQLAEVDRARSAAFLITAFEGGAYHRDALGTDPLSYDPMTRDRLIAGAAIPEAIYHEAMRYRDIFGAVMAAALETHDVLIAPATFGPAPLIADPFIAVDGKPQSARANLGLYTQPISYLGLPVIAAPLPVEGLPMGVQLIAAKGRDTDLLHFARTLEARGLAAAHAVPQEAHA</sequence>
<reference evidence="2 3" key="1">
    <citation type="submission" date="2020-08" db="EMBL/GenBank/DDBJ databases">
        <title>Genomic Encyclopedia of Type Strains, Phase IV (KMG-IV): sequencing the most valuable type-strain genomes for metagenomic binning, comparative biology and taxonomic classification.</title>
        <authorList>
            <person name="Goeker M."/>
        </authorList>
    </citation>
    <scope>NUCLEOTIDE SEQUENCE [LARGE SCALE GENOMIC DNA]</scope>
    <source>
        <strain evidence="2 3">DSM 25079</strain>
    </source>
</reference>
<dbReference type="Pfam" id="PF01425">
    <property type="entry name" value="Amidase"/>
    <property type="match status" value="2"/>
</dbReference>
<dbReference type="PANTHER" id="PTHR11895:SF172">
    <property type="entry name" value="GLUTAMYL-TRNA(GLN) AMIDOTRANSFERASE"/>
    <property type="match status" value="1"/>
</dbReference>
<dbReference type="InterPro" id="IPR023631">
    <property type="entry name" value="Amidase_dom"/>
</dbReference>
<gene>
    <name evidence="2" type="ORF">FHS49_001710</name>
</gene>
<keyword evidence="2" id="KW-0808">Transferase</keyword>
<dbReference type="InterPro" id="IPR000120">
    <property type="entry name" value="Amidase"/>
</dbReference>
<comment type="caution">
    <text evidence="2">The sequence shown here is derived from an EMBL/GenBank/DDBJ whole genome shotgun (WGS) entry which is preliminary data.</text>
</comment>
<accession>A0A7W9AHB3</accession>
<keyword evidence="2" id="KW-0436">Ligase</keyword>
<name>A0A7W9AHB3_9SPHN</name>
<dbReference type="SUPFAM" id="SSF75304">
    <property type="entry name" value="Amidase signature (AS) enzymes"/>
    <property type="match status" value="1"/>
</dbReference>
<dbReference type="InterPro" id="IPR014087">
    <property type="entry name" value="Carboxybiuret_hydro_AtzE"/>
</dbReference>
<dbReference type="EC" id="6.3.5.6" evidence="2"/>
<dbReference type="GO" id="GO:0050566">
    <property type="term" value="F:asparaginyl-tRNA synthase (glutamine-hydrolyzing) activity"/>
    <property type="evidence" value="ECO:0007669"/>
    <property type="project" value="UniProtKB-EC"/>
</dbReference>
<keyword evidence="3" id="KW-1185">Reference proteome</keyword>